<proteinExistence type="predicted"/>
<dbReference type="RefSeq" id="WP_238466211.1">
    <property type="nucleotide sequence ID" value="NZ_JAKLJA010000023.1"/>
</dbReference>
<dbReference type="EMBL" id="JAKLJA010000023">
    <property type="protein sequence ID" value="MCG5076343.1"/>
    <property type="molecule type" value="Genomic_DNA"/>
</dbReference>
<comment type="caution">
    <text evidence="1">The sequence shown here is derived from an EMBL/GenBank/DDBJ whole genome shotgun (WGS) entry which is preliminary data.</text>
</comment>
<evidence type="ECO:0000313" key="2">
    <source>
        <dbReference type="Proteomes" id="UP001139308"/>
    </source>
</evidence>
<accession>A0A9X1UJ26</accession>
<evidence type="ECO:0000313" key="1">
    <source>
        <dbReference type="EMBL" id="MCG5076343.1"/>
    </source>
</evidence>
<dbReference type="AlphaFoldDB" id="A0A9X1UJ26"/>
<gene>
    <name evidence="1" type="ORF">L5014_23700</name>
</gene>
<name>A0A9X1UJ26_9BURK</name>
<reference evidence="1" key="1">
    <citation type="submission" date="2022-01" db="EMBL/GenBank/DDBJ databases">
        <title>Genome sequence and assembly of Parabukholderia sp. RG36.</title>
        <authorList>
            <person name="Chhetri G."/>
        </authorList>
    </citation>
    <scope>NUCLEOTIDE SEQUENCE</scope>
    <source>
        <strain evidence="1">RG36</strain>
    </source>
</reference>
<sequence>MRASLAPALQISKWAAILSSSGYCWASSENDHCRPVVPGGISAIRLRQDFQDGLNADTGDDTHRAVACRRLDSVHREN</sequence>
<protein>
    <submittedName>
        <fullName evidence="1">Uncharacterized protein</fullName>
    </submittedName>
</protein>
<keyword evidence="2" id="KW-1185">Reference proteome</keyword>
<organism evidence="1 2">
    <name type="scientific">Paraburkholderia tagetis</name>
    <dbReference type="NCBI Taxonomy" id="2913261"/>
    <lineage>
        <taxon>Bacteria</taxon>
        <taxon>Pseudomonadati</taxon>
        <taxon>Pseudomonadota</taxon>
        <taxon>Betaproteobacteria</taxon>
        <taxon>Burkholderiales</taxon>
        <taxon>Burkholderiaceae</taxon>
        <taxon>Paraburkholderia</taxon>
    </lineage>
</organism>
<dbReference type="Proteomes" id="UP001139308">
    <property type="component" value="Unassembled WGS sequence"/>
</dbReference>